<sequence length="113" mass="12286">MYRQSARSKCSLSSAVTAAIGTICHRECVRNSLRRAHLQSPKSISSPLTRVNHVLAKNVSILKYAKIVLQDSVSIHQVPNLLPLPQGLNLRLRCSAAGVIIAWIGHVAKDGQP</sequence>
<dbReference type="KEGG" id="aluc:AKAW2_80981A"/>
<organism evidence="1 2">
    <name type="scientific">Aspergillus kawachii</name>
    <name type="common">White koji mold</name>
    <name type="synonym">Aspergillus awamori var. kawachi</name>
    <dbReference type="NCBI Taxonomy" id="1069201"/>
    <lineage>
        <taxon>Eukaryota</taxon>
        <taxon>Fungi</taxon>
        <taxon>Dikarya</taxon>
        <taxon>Ascomycota</taxon>
        <taxon>Pezizomycotina</taxon>
        <taxon>Eurotiomycetes</taxon>
        <taxon>Eurotiomycetidae</taxon>
        <taxon>Eurotiales</taxon>
        <taxon>Aspergillaceae</taxon>
        <taxon>Aspergillus</taxon>
        <taxon>Aspergillus subgen. Circumdati</taxon>
    </lineage>
</organism>
<dbReference type="AlphaFoldDB" id="A0A7R7X9U9"/>
<dbReference type="Proteomes" id="UP000661280">
    <property type="component" value="Chromosome 8"/>
</dbReference>
<dbReference type="RefSeq" id="XP_041548942.1">
    <property type="nucleotide sequence ID" value="XM_041682062.1"/>
</dbReference>
<dbReference type="EMBL" id="AP024432">
    <property type="protein sequence ID" value="BCS05180.1"/>
    <property type="molecule type" value="Genomic_DNA"/>
</dbReference>
<reference evidence="1" key="2">
    <citation type="submission" date="2021-02" db="EMBL/GenBank/DDBJ databases">
        <title>Aspergillus luchuensis mut. kawachii IFO 4304 genome sequence.</title>
        <authorList>
            <person name="Mori K."/>
            <person name="Kadooka C."/>
            <person name="Goto M."/>
            <person name="Futagami T."/>
        </authorList>
    </citation>
    <scope>NUCLEOTIDE SEQUENCE</scope>
    <source>
        <strain evidence="1">IFO 4308</strain>
    </source>
</reference>
<proteinExistence type="predicted"/>
<accession>A0A7R7X9U9</accession>
<evidence type="ECO:0000313" key="2">
    <source>
        <dbReference type="Proteomes" id="UP000661280"/>
    </source>
</evidence>
<keyword evidence="2" id="KW-1185">Reference proteome</keyword>
<name>A0A7R7X9U9_ASPKA</name>
<protein>
    <submittedName>
        <fullName evidence="1">Uncharacterized protein</fullName>
    </submittedName>
</protein>
<evidence type="ECO:0000313" key="1">
    <source>
        <dbReference type="EMBL" id="BCS05180.1"/>
    </source>
</evidence>
<gene>
    <name evidence="1" type="ORF">AKAW2_80981A</name>
</gene>
<reference evidence="1" key="1">
    <citation type="submission" date="2021-01" db="EMBL/GenBank/DDBJ databases">
        <authorList>
            <consortium name="Aspergillus luchuensis mut. kawachii IFO 4304 genome sequencing consortium"/>
            <person name="Kazuki M."/>
            <person name="Futagami T."/>
        </authorList>
    </citation>
    <scope>NUCLEOTIDE SEQUENCE</scope>
    <source>
        <strain evidence="1">IFO 4308</strain>
    </source>
</reference>
<dbReference type="GeneID" id="64966501"/>